<name>A0A1V0TT11_9ACTN</name>
<dbReference type="Proteomes" id="UP000192726">
    <property type="component" value="Chromosome"/>
</dbReference>
<reference evidence="1 2" key="1">
    <citation type="submission" date="2017-04" db="EMBL/GenBank/DDBJ databases">
        <title>Complete Genome Sequence of Streptomyces gilvosporeus F607, a Capable Producer of Natamycin.</title>
        <authorList>
            <person name="Zong G."/>
            <person name="Zhong C."/>
            <person name="Fu J."/>
            <person name="Qin R."/>
            <person name="Cao G."/>
        </authorList>
    </citation>
    <scope>NUCLEOTIDE SEQUENCE [LARGE SCALE GENOMIC DNA]</scope>
    <source>
        <strain evidence="1 2">F607</strain>
    </source>
</reference>
<keyword evidence="2" id="KW-1185">Reference proteome</keyword>
<dbReference type="STRING" id="553510.B1H19_18000"/>
<evidence type="ECO:0000313" key="2">
    <source>
        <dbReference type="Proteomes" id="UP000192726"/>
    </source>
</evidence>
<dbReference type="AlphaFoldDB" id="A0A1V0TT11"/>
<dbReference type="EMBL" id="CP020569">
    <property type="protein sequence ID" value="ARF55822.1"/>
    <property type="molecule type" value="Genomic_DNA"/>
</dbReference>
<accession>A0A1V0TT11</accession>
<sequence length="63" mass="6552">MAGMCRPVHLGEPASEPVPVAGCDVCGALVEQRAKAYAAGDKSKATDCNVEMRRHSHGTAARS</sequence>
<protein>
    <submittedName>
        <fullName evidence="1">Uncharacterized protein</fullName>
    </submittedName>
</protein>
<dbReference type="KEGG" id="sgv:B1H19_18000"/>
<gene>
    <name evidence="1" type="ORF">B1H19_18000</name>
</gene>
<proteinExistence type="predicted"/>
<organism evidence="1 2">
    <name type="scientific">Streptomyces gilvosporeus</name>
    <dbReference type="NCBI Taxonomy" id="553510"/>
    <lineage>
        <taxon>Bacteria</taxon>
        <taxon>Bacillati</taxon>
        <taxon>Actinomycetota</taxon>
        <taxon>Actinomycetes</taxon>
        <taxon>Kitasatosporales</taxon>
        <taxon>Streptomycetaceae</taxon>
        <taxon>Streptomyces</taxon>
    </lineage>
</organism>
<evidence type="ECO:0000313" key="1">
    <source>
        <dbReference type="EMBL" id="ARF55822.1"/>
    </source>
</evidence>